<dbReference type="Gene3D" id="6.10.250.330">
    <property type="match status" value="1"/>
</dbReference>
<dbReference type="AlphaFoldDB" id="A0A831PN10"/>
<comment type="similarity">
    <text evidence="1 2">Belongs to the phD/YefM antitoxin family.</text>
</comment>
<dbReference type="InterPro" id="IPR036165">
    <property type="entry name" value="YefM-like_sf"/>
</dbReference>
<dbReference type="Gene3D" id="3.40.1620.10">
    <property type="entry name" value="YefM-like domain"/>
    <property type="match status" value="1"/>
</dbReference>
<dbReference type="PANTHER" id="PTHR33713:SF6">
    <property type="entry name" value="ANTITOXIN YEFM"/>
    <property type="match status" value="1"/>
</dbReference>
<dbReference type="InterPro" id="IPR006442">
    <property type="entry name" value="Antitoxin_Phd/YefM"/>
</dbReference>
<comment type="caution">
    <text evidence="3">The sequence shown here is derived from an EMBL/GenBank/DDBJ whole genome shotgun (WGS) entry which is preliminary data.</text>
</comment>
<reference evidence="3" key="1">
    <citation type="journal article" date="2020" name="mSystems">
        <title>Genome- and Community-Level Interaction Insights into Carbon Utilization and Element Cycling Functions of Hydrothermarchaeota in Hydrothermal Sediment.</title>
        <authorList>
            <person name="Zhou Z."/>
            <person name="Liu Y."/>
            <person name="Xu W."/>
            <person name="Pan J."/>
            <person name="Luo Z.H."/>
            <person name="Li M."/>
        </authorList>
    </citation>
    <scope>NUCLEOTIDE SEQUENCE [LARGE SCALE GENOMIC DNA]</scope>
    <source>
        <strain evidence="3">SpSt-1220</strain>
    </source>
</reference>
<evidence type="ECO:0000256" key="2">
    <source>
        <dbReference type="RuleBase" id="RU362080"/>
    </source>
</evidence>
<dbReference type="EMBL" id="DSDO01000087">
    <property type="protein sequence ID" value="HDR46312.1"/>
    <property type="molecule type" value="Genomic_DNA"/>
</dbReference>
<dbReference type="InterPro" id="IPR051405">
    <property type="entry name" value="phD/YefM_antitoxin"/>
</dbReference>
<proteinExistence type="inferred from homology"/>
<dbReference type="SUPFAM" id="SSF143120">
    <property type="entry name" value="YefM-like"/>
    <property type="match status" value="1"/>
</dbReference>
<protein>
    <recommendedName>
        <fullName evidence="2">Antitoxin</fullName>
    </recommendedName>
</protein>
<dbReference type="PANTHER" id="PTHR33713">
    <property type="entry name" value="ANTITOXIN YAFN-RELATED"/>
    <property type="match status" value="1"/>
</dbReference>
<dbReference type="NCBIfam" id="TIGR01552">
    <property type="entry name" value="phd_fam"/>
    <property type="match status" value="1"/>
</dbReference>
<name>A0A831PN10_9BACT</name>
<comment type="function">
    <text evidence="2">Antitoxin component of a type II toxin-antitoxin (TA) system.</text>
</comment>
<gene>
    <name evidence="3" type="ORF">ENN94_01275</name>
</gene>
<accession>A0A831PN10</accession>
<organism evidence="3">
    <name type="scientific">Geoalkalibacter subterraneus</name>
    <dbReference type="NCBI Taxonomy" id="483547"/>
    <lineage>
        <taxon>Bacteria</taxon>
        <taxon>Pseudomonadati</taxon>
        <taxon>Thermodesulfobacteriota</taxon>
        <taxon>Desulfuromonadia</taxon>
        <taxon>Desulfuromonadales</taxon>
        <taxon>Geoalkalibacteraceae</taxon>
        <taxon>Geoalkalibacter</taxon>
    </lineage>
</organism>
<dbReference type="Pfam" id="PF02604">
    <property type="entry name" value="PhdYeFM_antitox"/>
    <property type="match status" value="1"/>
</dbReference>
<sequence>MEAISYTNARSNLAKTMEKVCNDHDPVIITRRNESSVVMMSLEDFQALEETAYLLRSPKNARRLLESIAQLESGDGTERELAP</sequence>
<evidence type="ECO:0000313" key="3">
    <source>
        <dbReference type="EMBL" id="HDR46312.1"/>
    </source>
</evidence>
<dbReference type="Proteomes" id="UP000886162">
    <property type="component" value="Unassembled WGS sequence"/>
</dbReference>
<evidence type="ECO:0000256" key="1">
    <source>
        <dbReference type="ARBA" id="ARBA00009981"/>
    </source>
</evidence>